<reference evidence="10" key="1">
    <citation type="journal article" date="2019" name="bioRxiv">
        <title>The Genome of the Zebra Mussel, Dreissena polymorpha: A Resource for Invasive Species Research.</title>
        <authorList>
            <person name="McCartney M.A."/>
            <person name="Auch B."/>
            <person name="Kono T."/>
            <person name="Mallez S."/>
            <person name="Zhang Y."/>
            <person name="Obille A."/>
            <person name="Becker A."/>
            <person name="Abrahante J.E."/>
            <person name="Garbe J."/>
            <person name="Badalamenti J.P."/>
            <person name="Herman A."/>
            <person name="Mangelson H."/>
            <person name="Liachko I."/>
            <person name="Sullivan S."/>
            <person name="Sone E.D."/>
            <person name="Koren S."/>
            <person name="Silverstein K.A.T."/>
            <person name="Beckman K.B."/>
            <person name="Gohl D.M."/>
        </authorList>
    </citation>
    <scope>NUCLEOTIDE SEQUENCE</scope>
    <source>
        <strain evidence="10">Duluth1</strain>
        <tissue evidence="10">Whole animal</tissue>
    </source>
</reference>
<feature type="domain" description="Nuclear receptor" evidence="9">
    <location>
        <begin position="17"/>
        <end position="41"/>
    </location>
</feature>
<dbReference type="InterPro" id="IPR013088">
    <property type="entry name" value="Znf_NHR/GATA"/>
</dbReference>
<keyword evidence="7" id="KW-0675">Receptor</keyword>
<dbReference type="AlphaFoldDB" id="A0A9D4LGC0"/>
<dbReference type="Pfam" id="PF00105">
    <property type="entry name" value="zf-C4"/>
    <property type="match status" value="1"/>
</dbReference>
<evidence type="ECO:0000256" key="6">
    <source>
        <dbReference type="ARBA" id="ARBA00023163"/>
    </source>
</evidence>
<dbReference type="GO" id="GO:0043565">
    <property type="term" value="F:sequence-specific DNA binding"/>
    <property type="evidence" value="ECO:0007669"/>
    <property type="project" value="InterPro"/>
</dbReference>
<comment type="caution">
    <text evidence="10">The sequence shown here is derived from an EMBL/GenBank/DDBJ whole genome shotgun (WGS) entry which is preliminary data.</text>
</comment>
<keyword evidence="2" id="KW-0863">Zinc-finger</keyword>
<dbReference type="Proteomes" id="UP000828390">
    <property type="component" value="Unassembled WGS sequence"/>
</dbReference>
<evidence type="ECO:0000256" key="4">
    <source>
        <dbReference type="ARBA" id="ARBA00023015"/>
    </source>
</evidence>
<sequence length="56" mass="6012">MVIEKPETVQPAEGQVLCKVCGDIANGIHFGVNTCEGCKVWCCVNTFCSVTSVTFD</sequence>
<reference evidence="10" key="2">
    <citation type="submission" date="2020-11" db="EMBL/GenBank/DDBJ databases">
        <authorList>
            <person name="McCartney M.A."/>
            <person name="Auch B."/>
            <person name="Kono T."/>
            <person name="Mallez S."/>
            <person name="Becker A."/>
            <person name="Gohl D.M."/>
            <person name="Silverstein K.A.T."/>
            <person name="Koren S."/>
            <person name="Bechman K.B."/>
            <person name="Herman A."/>
            <person name="Abrahante J.E."/>
            <person name="Garbe J."/>
        </authorList>
    </citation>
    <scope>NUCLEOTIDE SEQUENCE</scope>
    <source>
        <strain evidence="10">Duluth1</strain>
        <tissue evidence="10">Whole animal</tissue>
    </source>
</reference>
<dbReference type="EMBL" id="JAIWYP010000003">
    <property type="protein sequence ID" value="KAH3857208.1"/>
    <property type="molecule type" value="Genomic_DNA"/>
</dbReference>
<organism evidence="10 11">
    <name type="scientific">Dreissena polymorpha</name>
    <name type="common">Zebra mussel</name>
    <name type="synonym">Mytilus polymorpha</name>
    <dbReference type="NCBI Taxonomy" id="45954"/>
    <lineage>
        <taxon>Eukaryota</taxon>
        <taxon>Metazoa</taxon>
        <taxon>Spiralia</taxon>
        <taxon>Lophotrochozoa</taxon>
        <taxon>Mollusca</taxon>
        <taxon>Bivalvia</taxon>
        <taxon>Autobranchia</taxon>
        <taxon>Heteroconchia</taxon>
        <taxon>Euheterodonta</taxon>
        <taxon>Imparidentia</taxon>
        <taxon>Neoheterodontei</taxon>
        <taxon>Myida</taxon>
        <taxon>Dreissenoidea</taxon>
        <taxon>Dreissenidae</taxon>
        <taxon>Dreissena</taxon>
    </lineage>
</organism>
<keyword evidence="6" id="KW-0804">Transcription</keyword>
<dbReference type="InterPro" id="IPR001628">
    <property type="entry name" value="Znf_hrmn_rcpt"/>
</dbReference>
<keyword evidence="1" id="KW-0479">Metal-binding</keyword>
<dbReference type="GO" id="GO:0003700">
    <property type="term" value="F:DNA-binding transcription factor activity"/>
    <property type="evidence" value="ECO:0007669"/>
    <property type="project" value="InterPro"/>
</dbReference>
<dbReference type="SUPFAM" id="SSF57716">
    <property type="entry name" value="Glucocorticoid receptor-like (DNA-binding domain)"/>
    <property type="match status" value="1"/>
</dbReference>
<evidence type="ECO:0000256" key="8">
    <source>
        <dbReference type="ARBA" id="ARBA00023242"/>
    </source>
</evidence>
<name>A0A9D4LGC0_DREPO</name>
<dbReference type="Gene3D" id="3.30.50.10">
    <property type="entry name" value="Erythroid Transcription Factor GATA-1, subunit A"/>
    <property type="match status" value="1"/>
</dbReference>
<keyword evidence="3" id="KW-0862">Zinc</keyword>
<evidence type="ECO:0000313" key="10">
    <source>
        <dbReference type="EMBL" id="KAH3857208.1"/>
    </source>
</evidence>
<keyword evidence="4" id="KW-0805">Transcription regulation</keyword>
<evidence type="ECO:0000256" key="7">
    <source>
        <dbReference type="ARBA" id="ARBA00023170"/>
    </source>
</evidence>
<protein>
    <recommendedName>
        <fullName evidence="9">Nuclear receptor domain-containing protein</fullName>
    </recommendedName>
</protein>
<gene>
    <name evidence="10" type="ORF">DPMN_099813</name>
</gene>
<evidence type="ECO:0000256" key="5">
    <source>
        <dbReference type="ARBA" id="ARBA00023125"/>
    </source>
</evidence>
<dbReference type="GO" id="GO:0008270">
    <property type="term" value="F:zinc ion binding"/>
    <property type="evidence" value="ECO:0007669"/>
    <property type="project" value="UniProtKB-KW"/>
</dbReference>
<accession>A0A9D4LGC0</accession>
<evidence type="ECO:0000256" key="3">
    <source>
        <dbReference type="ARBA" id="ARBA00022833"/>
    </source>
</evidence>
<evidence type="ECO:0000259" key="9">
    <source>
        <dbReference type="Pfam" id="PF00105"/>
    </source>
</evidence>
<evidence type="ECO:0000256" key="1">
    <source>
        <dbReference type="ARBA" id="ARBA00022723"/>
    </source>
</evidence>
<evidence type="ECO:0000313" key="11">
    <source>
        <dbReference type="Proteomes" id="UP000828390"/>
    </source>
</evidence>
<proteinExistence type="predicted"/>
<evidence type="ECO:0000256" key="2">
    <source>
        <dbReference type="ARBA" id="ARBA00022771"/>
    </source>
</evidence>
<keyword evidence="8" id="KW-0539">Nucleus</keyword>
<keyword evidence="11" id="KW-1185">Reference proteome</keyword>
<keyword evidence="5" id="KW-0238">DNA-binding</keyword>